<keyword evidence="2" id="KW-0732">Signal</keyword>
<evidence type="ECO:0000256" key="1">
    <source>
        <dbReference type="SAM" id="Phobius"/>
    </source>
</evidence>
<dbReference type="SUPFAM" id="SSF50814">
    <property type="entry name" value="Lipocalins"/>
    <property type="match status" value="1"/>
</dbReference>
<feature type="transmembrane region" description="Helical" evidence="1">
    <location>
        <begin position="275"/>
        <end position="293"/>
    </location>
</feature>
<feature type="transmembrane region" description="Helical" evidence="1">
    <location>
        <begin position="172"/>
        <end position="190"/>
    </location>
</feature>
<gene>
    <name evidence="4" type="ORF">Fcan01_10187</name>
</gene>
<feature type="transmembrane region" description="Helical" evidence="1">
    <location>
        <begin position="126"/>
        <end position="150"/>
    </location>
</feature>
<dbReference type="Proteomes" id="UP000198287">
    <property type="component" value="Unassembled WGS sequence"/>
</dbReference>
<comment type="caution">
    <text evidence="4">The sequence shown here is derived from an EMBL/GenBank/DDBJ whole genome shotgun (WGS) entry which is preliminary data.</text>
</comment>
<dbReference type="AlphaFoldDB" id="A0A226E897"/>
<proteinExistence type="predicted"/>
<reference evidence="4 5" key="1">
    <citation type="submission" date="2015-12" db="EMBL/GenBank/DDBJ databases">
        <title>The genome of Folsomia candida.</title>
        <authorList>
            <person name="Faddeeva A."/>
            <person name="Derks M.F."/>
            <person name="Anvar Y."/>
            <person name="Smit S."/>
            <person name="Van Straalen N."/>
            <person name="Roelofs D."/>
        </authorList>
    </citation>
    <scope>NUCLEOTIDE SEQUENCE [LARGE SCALE GENOMIC DNA]</scope>
    <source>
        <strain evidence="4 5">VU population</strain>
        <tissue evidence="4">Whole body</tissue>
    </source>
</reference>
<feature type="chain" id="PRO_5013098858" evidence="2">
    <location>
        <begin position="25"/>
        <end position="1060"/>
    </location>
</feature>
<dbReference type="OrthoDB" id="2386367at2759"/>
<feature type="domain" description="SNTX MACPF/CDC-like" evidence="3">
    <location>
        <begin position="440"/>
        <end position="692"/>
    </location>
</feature>
<evidence type="ECO:0000259" key="3">
    <source>
        <dbReference type="Pfam" id="PF24674"/>
    </source>
</evidence>
<dbReference type="InterPro" id="IPR012674">
    <property type="entry name" value="Calycin"/>
</dbReference>
<evidence type="ECO:0000256" key="2">
    <source>
        <dbReference type="SAM" id="SignalP"/>
    </source>
</evidence>
<feature type="signal peptide" evidence="2">
    <location>
        <begin position="1"/>
        <end position="24"/>
    </location>
</feature>
<dbReference type="PANTHER" id="PTHR31594:SF14">
    <property type="entry name" value="FIBRONECTIN TYPE-III DOMAIN-CONTAINING PROTEIN"/>
    <property type="match status" value="1"/>
</dbReference>
<feature type="transmembrane region" description="Helical" evidence="1">
    <location>
        <begin position="361"/>
        <end position="381"/>
    </location>
</feature>
<feature type="transmembrane region" description="Helical" evidence="1">
    <location>
        <begin position="393"/>
        <end position="409"/>
    </location>
</feature>
<accession>A0A226E897</accession>
<name>A0A226E897_FOLCA</name>
<keyword evidence="1" id="KW-0812">Transmembrane</keyword>
<dbReference type="PANTHER" id="PTHR31594">
    <property type="entry name" value="AIG1-TYPE G DOMAIN-CONTAINING PROTEIN"/>
    <property type="match status" value="1"/>
</dbReference>
<evidence type="ECO:0000313" key="5">
    <source>
        <dbReference type="Proteomes" id="UP000198287"/>
    </source>
</evidence>
<dbReference type="EMBL" id="LNIX01000005">
    <property type="protein sequence ID" value="OXA53679.1"/>
    <property type="molecule type" value="Genomic_DNA"/>
</dbReference>
<dbReference type="Pfam" id="PF24674">
    <property type="entry name" value="MACPF_SNTX"/>
    <property type="match status" value="1"/>
</dbReference>
<feature type="transmembrane region" description="Helical" evidence="1">
    <location>
        <begin position="94"/>
        <end position="114"/>
    </location>
</feature>
<organism evidence="4 5">
    <name type="scientific">Folsomia candida</name>
    <name type="common">Springtail</name>
    <dbReference type="NCBI Taxonomy" id="158441"/>
    <lineage>
        <taxon>Eukaryota</taxon>
        <taxon>Metazoa</taxon>
        <taxon>Ecdysozoa</taxon>
        <taxon>Arthropoda</taxon>
        <taxon>Hexapoda</taxon>
        <taxon>Collembola</taxon>
        <taxon>Entomobryomorpha</taxon>
        <taxon>Isotomoidea</taxon>
        <taxon>Isotomidae</taxon>
        <taxon>Proisotominae</taxon>
        <taxon>Folsomia</taxon>
    </lineage>
</organism>
<feature type="transmembrane region" description="Helical" evidence="1">
    <location>
        <begin position="300"/>
        <end position="317"/>
    </location>
</feature>
<protein>
    <submittedName>
        <fullName evidence="4">Fatty acid-binding protein 9</fullName>
    </submittedName>
</protein>
<dbReference type="Gene3D" id="2.40.128.20">
    <property type="match status" value="1"/>
</dbReference>
<dbReference type="CDD" id="cd00742">
    <property type="entry name" value="FABP"/>
    <property type="match status" value="1"/>
</dbReference>
<dbReference type="InterPro" id="IPR052090">
    <property type="entry name" value="Cytolytic_pore-forming_toxin"/>
</dbReference>
<keyword evidence="1" id="KW-0472">Membrane</keyword>
<feature type="transmembrane region" description="Helical" evidence="1">
    <location>
        <begin position="230"/>
        <end position="255"/>
    </location>
</feature>
<evidence type="ECO:0000313" key="4">
    <source>
        <dbReference type="EMBL" id="OXA53679.1"/>
    </source>
</evidence>
<dbReference type="InterPro" id="IPR056072">
    <property type="entry name" value="SNTX_MACPF/CDC-like_dom"/>
</dbReference>
<sequence>MGYKAVSFFLLGAIIALNFSACLASDFSVATPDDNSVGIERVRGTPDEDGTIVSLQKNQIAPKCTYCGGYSHAGCSNFCFWEGFPAMITPKIKLLIGFSFFITSLGFSTPVQWVKKRQKLYISGLYNYYLTCLWFLGFSCYAAAEFVILWDKLNQSENDDEEFNILYRLVDILHHGLLVTSIALTTPYLLQRDVFVLAVNQLHLLDDNLTKALIPQIRKPIPAYIHTYQILYMSLHVSLMGAMFIVLPGFGYLFFNEVEPTHRFFLNVFEIEILFEPRFIPVTLIFLYFVFQIVAHATNLVIFGSLCICSTIVWLKLITPTRVHYQTCDTCFGPLSIEQVAALYKYQQVINATLNGFLNNLWIASHLASAVLVTTIGSVLTIRHHTEIGYPDFFLVPVLVFTTLSLLYVECEYMAKLEEAGLQFRRQICNGTLRKSLTRRQASLGDLYDARNDTFLNISIFKHPPPPSSIDSTGSPETDVKHVNTESFADKVKRYNLTAGMTIKMLSGLLGSVEGSGKLLSNESSSTKITRSTMMYSIRTKVELLKIYDEQLQSCISEQALLSASDEECGATHIVVRIDWGAKVVVSIEDNTESDGNQSESKLKLDGQLSKLFSQLDVGAKVARDNEVKIDNQLKSYSVKLYGDIMPKSGTGWDQVQNLMSNISTLLQESNQGKGRPVMYGLIPISVVQNIFNVRKSNFLWIQIDKDIVESFVAVFDKIKNLKEVMTDFLDEMDVLKGWLSDTDKKTADMINEALQESSVQKGASSIEELEKLRSKYAIQNCDEFRKAEEFVTNRGHGIGYYLSRAKLFIANKIEFLEPGKSIDTAAQESKGFGRTYILICGRDNDLLKPSQLYTETVAFFVELAKSSLNSAVHIATKDEVKPRFFFVDGRMHANLPFEDARHLAVHYYRGNYVQSKDYFGDYSTIPIVGKYELVDNGGYEDILIATDFGWFQRKAILASYMTVTISEDDGRYTVEIVTSVGTVTNKFRLNEPFSEMTADGLTADSVVVREGTSLIHVQTLQNPGSQSPKRHTIRTFTKKEMAVHLTANGARATRLFNRV</sequence>
<keyword evidence="5" id="KW-1185">Reference proteome</keyword>
<keyword evidence="1" id="KW-1133">Transmembrane helix</keyword>